<evidence type="ECO:0000313" key="3">
    <source>
        <dbReference type="Proteomes" id="UP001139648"/>
    </source>
</evidence>
<organism evidence="2 3">
    <name type="scientific">Nonomuraea thailandensis</name>
    <dbReference type="NCBI Taxonomy" id="1188745"/>
    <lineage>
        <taxon>Bacteria</taxon>
        <taxon>Bacillati</taxon>
        <taxon>Actinomycetota</taxon>
        <taxon>Actinomycetes</taxon>
        <taxon>Streptosporangiales</taxon>
        <taxon>Streptosporangiaceae</taxon>
        <taxon>Nonomuraea</taxon>
    </lineage>
</organism>
<comment type="caution">
    <text evidence="2">The sequence shown here is derived from an EMBL/GenBank/DDBJ whole genome shotgun (WGS) entry which is preliminary data.</text>
</comment>
<feature type="domain" description="Thioesterase" evidence="1">
    <location>
        <begin position="100"/>
        <end position="232"/>
    </location>
</feature>
<name>A0A9X2K0U2_9ACTN</name>
<dbReference type="Gene3D" id="3.40.50.1820">
    <property type="entry name" value="alpha/beta hydrolase"/>
    <property type="match status" value="1"/>
</dbReference>
<protein>
    <submittedName>
        <fullName evidence="2">Thioesterase domain-containing protein</fullName>
    </submittedName>
</protein>
<dbReference type="InterPro" id="IPR029058">
    <property type="entry name" value="AB_hydrolase_fold"/>
</dbReference>
<dbReference type="InterPro" id="IPR001031">
    <property type="entry name" value="Thioesterase"/>
</dbReference>
<evidence type="ECO:0000259" key="1">
    <source>
        <dbReference type="Pfam" id="PF00975"/>
    </source>
</evidence>
<dbReference type="EMBL" id="JAMZEB010000002">
    <property type="protein sequence ID" value="MCP2356572.1"/>
    <property type="molecule type" value="Genomic_DNA"/>
</dbReference>
<dbReference type="Pfam" id="PF00975">
    <property type="entry name" value="Thioesterase"/>
    <property type="match status" value="1"/>
</dbReference>
<dbReference type="RefSeq" id="WP_253743539.1">
    <property type="nucleotide sequence ID" value="NZ_BAABKA010000057.1"/>
</dbReference>
<dbReference type="SUPFAM" id="SSF53474">
    <property type="entry name" value="alpha/beta-Hydrolases"/>
    <property type="match status" value="1"/>
</dbReference>
<dbReference type="Proteomes" id="UP001139648">
    <property type="component" value="Unassembled WGS sequence"/>
</dbReference>
<proteinExistence type="predicted"/>
<accession>A0A9X2K0U2</accession>
<evidence type="ECO:0000313" key="2">
    <source>
        <dbReference type="EMBL" id="MCP2356572.1"/>
    </source>
</evidence>
<dbReference type="AlphaFoldDB" id="A0A9X2K0U2"/>
<gene>
    <name evidence="2" type="ORF">HD597_003592</name>
</gene>
<reference evidence="2" key="1">
    <citation type="submission" date="2022-06" db="EMBL/GenBank/DDBJ databases">
        <title>Sequencing the genomes of 1000 actinobacteria strains.</title>
        <authorList>
            <person name="Klenk H.-P."/>
        </authorList>
    </citation>
    <scope>NUCLEOTIDE SEQUENCE</scope>
    <source>
        <strain evidence="2">DSM 46694</strain>
    </source>
</reference>
<keyword evidence="3" id="KW-1185">Reference proteome</keyword>
<sequence length="356" mass="38634">MTGYYQGRFRDQWEAVAAEVFADELALTTVTPRTGLRAARGAGSAARIAARLGAATGLELTADLVRRLDKVHALGAYLRTHARLDLCVQLLPDSRGPRPKLFYVHSASGNAFAIWALRSLLPVPLSGVRAAGLYGEREIPRTIAEFADVYLDEIRDAQPEGPYLLCGFSGGGSIAFELARRLHAQGAQVGLLALIDAPPPVFGSTSVPDESVLMEDRLRELLRRVEGRVRDHADAGDPEVVGVLRGGDALARDMGSDALRRQLTVYARLIRACAAYRPARYPGTVHYFAAEAAPEHVEQWEPYAGALRTYRLDAEHYEYEIFADPGFREVFAGLVGDALRRAGTGSDVASGSGERC</sequence>